<sequence>MVPWGRKAGFSAGIFSGETLSGFSSEAMTVSPALLWITTGAISAAKAPSSTAVRARVRVSIA</sequence>
<name>A0A512BLT9_9HYPH</name>
<keyword evidence="2" id="KW-1185">Reference proteome</keyword>
<comment type="caution">
    <text evidence="1">The sequence shown here is derived from an EMBL/GenBank/DDBJ whole genome shotgun (WGS) entry which is preliminary data.</text>
</comment>
<gene>
    <name evidence="1" type="ORF">MAE02_06260</name>
</gene>
<dbReference type="EMBL" id="BJYU01000004">
    <property type="protein sequence ID" value="GEO12930.1"/>
    <property type="molecule type" value="Genomic_DNA"/>
</dbReference>
<protein>
    <submittedName>
        <fullName evidence="1">Uncharacterized protein</fullName>
    </submittedName>
</protein>
<dbReference type="Proteomes" id="UP000321085">
    <property type="component" value="Unassembled WGS sequence"/>
</dbReference>
<evidence type="ECO:0000313" key="2">
    <source>
        <dbReference type="Proteomes" id="UP000321085"/>
    </source>
</evidence>
<reference evidence="1 2" key="1">
    <citation type="submission" date="2019-07" db="EMBL/GenBank/DDBJ databases">
        <title>Whole genome shotgun sequence of Microvirga aerophila NBRC 106136.</title>
        <authorList>
            <person name="Hosoyama A."/>
            <person name="Uohara A."/>
            <person name="Ohji S."/>
            <person name="Ichikawa N."/>
        </authorList>
    </citation>
    <scope>NUCLEOTIDE SEQUENCE [LARGE SCALE GENOMIC DNA]</scope>
    <source>
        <strain evidence="1 2">NBRC 106136</strain>
    </source>
</reference>
<organism evidence="1 2">
    <name type="scientific">Microvirga aerophila</name>
    <dbReference type="NCBI Taxonomy" id="670291"/>
    <lineage>
        <taxon>Bacteria</taxon>
        <taxon>Pseudomonadati</taxon>
        <taxon>Pseudomonadota</taxon>
        <taxon>Alphaproteobacteria</taxon>
        <taxon>Hyphomicrobiales</taxon>
        <taxon>Methylobacteriaceae</taxon>
        <taxon>Microvirga</taxon>
    </lineage>
</organism>
<dbReference type="AlphaFoldDB" id="A0A512BLT9"/>
<proteinExistence type="predicted"/>
<evidence type="ECO:0000313" key="1">
    <source>
        <dbReference type="EMBL" id="GEO12930.1"/>
    </source>
</evidence>
<accession>A0A512BLT9</accession>